<comment type="caution">
    <text evidence="8">The sequence shown here is derived from an EMBL/GenBank/DDBJ whole genome shotgun (WGS) entry which is preliminary data.</text>
</comment>
<dbReference type="PANTHER" id="PTHR43744">
    <property type="entry name" value="ABC TRANSPORTER PERMEASE PROTEIN MG189-RELATED-RELATED"/>
    <property type="match status" value="1"/>
</dbReference>
<evidence type="ECO:0000256" key="7">
    <source>
        <dbReference type="SAM" id="Phobius"/>
    </source>
</evidence>
<evidence type="ECO:0000256" key="2">
    <source>
        <dbReference type="ARBA" id="ARBA00022448"/>
    </source>
</evidence>
<dbReference type="Proteomes" id="UP001174909">
    <property type="component" value="Unassembled WGS sequence"/>
</dbReference>
<protein>
    <submittedName>
        <fullName evidence="8">Probable ABC transporter permease protein YtcP</fullName>
    </submittedName>
</protein>
<keyword evidence="4 7" id="KW-0812">Transmembrane</keyword>
<name>A0AA35WGN3_GEOBA</name>
<dbReference type="Gene3D" id="1.10.3720.10">
    <property type="entry name" value="MetI-like"/>
    <property type="match status" value="1"/>
</dbReference>
<feature type="transmembrane region" description="Helical" evidence="7">
    <location>
        <begin position="20"/>
        <end position="38"/>
    </location>
</feature>
<feature type="transmembrane region" description="Helical" evidence="7">
    <location>
        <begin position="257"/>
        <end position="276"/>
    </location>
</feature>
<dbReference type="GO" id="GO:0055085">
    <property type="term" value="P:transmembrane transport"/>
    <property type="evidence" value="ECO:0007669"/>
    <property type="project" value="InterPro"/>
</dbReference>
<keyword evidence="3" id="KW-1003">Cell membrane</keyword>
<feature type="transmembrane region" description="Helical" evidence="7">
    <location>
        <begin position="145"/>
        <end position="165"/>
    </location>
</feature>
<proteinExistence type="predicted"/>
<feature type="transmembrane region" description="Helical" evidence="7">
    <location>
        <begin position="115"/>
        <end position="133"/>
    </location>
</feature>
<keyword evidence="9" id="KW-1185">Reference proteome</keyword>
<gene>
    <name evidence="8" type="ORF">GBAR_LOCUS8201</name>
</gene>
<dbReference type="AlphaFoldDB" id="A0AA35WGN3"/>
<evidence type="ECO:0000256" key="1">
    <source>
        <dbReference type="ARBA" id="ARBA00004651"/>
    </source>
</evidence>
<dbReference type="GO" id="GO:0005886">
    <property type="term" value="C:plasma membrane"/>
    <property type="evidence" value="ECO:0007669"/>
    <property type="project" value="UniProtKB-SubCell"/>
</dbReference>
<accession>A0AA35WGN3</accession>
<dbReference type="InterPro" id="IPR000515">
    <property type="entry name" value="MetI-like"/>
</dbReference>
<dbReference type="InterPro" id="IPR035906">
    <property type="entry name" value="MetI-like_sf"/>
</dbReference>
<keyword evidence="5 7" id="KW-1133">Transmembrane helix</keyword>
<evidence type="ECO:0000313" key="8">
    <source>
        <dbReference type="EMBL" id="CAI8012837.1"/>
    </source>
</evidence>
<dbReference type="PANTHER" id="PTHR43744:SF9">
    <property type="entry name" value="POLYGALACTURONAN_RHAMNOGALACTURONAN TRANSPORT SYSTEM PERMEASE PROTEIN YTCP"/>
    <property type="match status" value="1"/>
</dbReference>
<reference evidence="8" key="1">
    <citation type="submission" date="2023-03" db="EMBL/GenBank/DDBJ databases">
        <authorList>
            <person name="Steffen K."/>
            <person name="Cardenas P."/>
        </authorList>
    </citation>
    <scope>NUCLEOTIDE SEQUENCE</scope>
</reference>
<comment type="subcellular location">
    <subcellularLocation>
        <location evidence="1">Cell membrane</location>
        <topology evidence="1">Multi-pass membrane protein</topology>
    </subcellularLocation>
</comment>
<evidence type="ECO:0000313" key="9">
    <source>
        <dbReference type="Proteomes" id="UP001174909"/>
    </source>
</evidence>
<evidence type="ECO:0000256" key="4">
    <source>
        <dbReference type="ARBA" id="ARBA00022692"/>
    </source>
</evidence>
<dbReference type="CDD" id="cd06261">
    <property type="entry name" value="TM_PBP2"/>
    <property type="match status" value="1"/>
</dbReference>
<organism evidence="8 9">
    <name type="scientific">Geodia barretti</name>
    <name type="common">Barrett's horny sponge</name>
    <dbReference type="NCBI Taxonomy" id="519541"/>
    <lineage>
        <taxon>Eukaryota</taxon>
        <taxon>Metazoa</taxon>
        <taxon>Porifera</taxon>
        <taxon>Demospongiae</taxon>
        <taxon>Heteroscleromorpha</taxon>
        <taxon>Tetractinellida</taxon>
        <taxon>Astrophorina</taxon>
        <taxon>Geodiidae</taxon>
        <taxon>Geodia</taxon>
    </lineage>
</organism>
<evidence type="ECO:0000256" key="3">
    <source>
        <dbReference type="ARBA" id="ARBA00022475"/>
    </source>
</evidence>
<feature type="transmembrane region" description="Helical" evidence="7">
    <location>
        <begin position="85"/>
        <end position="103"/>
    </location>
</feature>
<evidence type="ECO:0000256" key="5">
    <source>
        <dbReference type="ARBA" id="ARBA00022989"/>
    </source>
</evidence>
<evidence type="ECO:0000256" key="6">
    <source>
        <dbReference type="ARBA" id="ARBA00023136"/>
    </source>
</evidence>
<keyword evidence="6 7" id="KW-0472">Membrane</keyword>
<dbReference type="SUPFAM" id="SSF161098">
    <property type="entry name" value="MetI-like"/>
    <property type="match status" value="1"/>
</dbReference>
<sequence length="291" mass="32659">MANPLVRVTPLGRAFDIANYLFLGLFALSILYPFWTVITTSLASPASLPGRGLHLWNEEWRTEAWAFMFRENAVGTAYLNTLHRVVFGTTLTLFVTFCAAYALSKRNLPGRGVITFLLVFTLFFQGGIIPTYLLVRNLGMINSRWVLVVIPAIAAFNIIITRNFIMTIDQAMEDSAVIDGASYWRIMFSIFIPLVEAGAGRHRAVDGGKPLERVLLLRDIVQRLQGFQTDDSMQRLIEELRAQGIEPDWARIPHRSIQAATTLITIGPVVLFYPFVQKYFVKGVMLGSVKG</sequence>
<dbReference type="EMBL" id="CASHTH010001220">
    <property type="protein sequence ID" value="CAI8012837.1"/>
    <property type="molecule type" value="Genomic_DNA"/>
</dbReference>
<keyword evidence="2" id="KW-0813">Transport</keyword>